<keyword evidence="3 6" id="KW-1133">Transmembrane helix</keyword>
<name>A0A5M5ZRU2_9BACT</name>
<evidence type="ECO:0000256" key="5">
    <source>
        <dbReference type="SAM" id="MobiDB-lite"/>
    </source>
</evidence>
<dbReference type="InterPro" id="IPR006260">
    <property type="entry name" value="TonB/TolA_C"/>
</dbReference>
<feature type="region of interest" description="Disordered" evidence="5">
    <location>
        <begin position="177"/>
        <end position="211"/>
    </location>
</feature>
<reference evidence="7 8" key="1">
    <citation type="journal article" date="2019" name="Nat. Med.">
        <title>A library of human gut bacterial isolates paired with longitudinal multiomics data enables mechanistic microbiome research.</title>
        <authorList>
            <person name="Poyet M."/>
            <person name="Groussin M."/>
            <person name="Gibbons S.M."/>
            <person name="Avila-Pacheco J."/>
            <person name="Jiang X."/>
            <person name="Kearney S.M."/>
            <person name="Perrotta A.R."/>
            <person name="Berdy B."/>
            <person name="Zhao S."/>
            <person name="Lieberman T.D."/>
            <person name="Swanson P.K."/>
            <person name="Smith M."/>
            <person name="Roesemann S."/>
            <person name="Alexander J.E."/>
            <person name="Rich S.A."/>
            <person name="Livny J."/>
            <person name="Vlamakis H."/>
            <person name="Clish C."/>
            <person name="Bullock K."/>
            <person name="Deik A."/>
            <person name="Scott J."/>
            <person name="Pierce K.A."/>
            <person name="Xavier R.J."/>
            <person name="Alm E.J."/>
        </authorList>
    </citation>
    <scope>NUCLEOTIDE SEQUENCE [LARGE SCALE GENOMIC DNA]</scope>
    <source>
        <strain evidence="7 8">BIOML-A5</strain>
    </source>
</reference>
<evidence type="ECO:0000256" key="1">
    <source>
        <dbReference type="ARBA" id="ARBA00004167"/>
    </source>
</evidence>
<feature type="transmembrane region" description="Helical" evidence="6">
    <location>
        <begin position="6"/>
        <end position="28"/>
    </location>
</feature>
<gene>
    <name evidence="7" type="ORF">F2Y61_15905</name>
</gene>
<feature type="region of interest" description="Disordered" evidence="5">
    <location>
        <begin position="67"/>
        <end position="155"/>
    </location>
</feature>
<feature type="compositionally biased region" description="Gly residues" evidence="5">
    <location>
        <begin position="185"/>
        <end position="194"/>
    </location>
</feature>
<dbReference type="GO" id="GO:0016020">
    <property type="term" value="C:membrane"/>
    <property type="evidence" value="ECO:0007669"/>
    <property type="project" value="UniProtKB-SubCell"/>
</dbReference>
<evidence type="ECO:0000256" key="2">
    <source>
        <dbReference type="ARBA" id="ARBA00022692"/>
    </source>
</evidence>
<feature type="compositionally biased region" description="Basic and acidic residues" evidence="5">
    <location>
        <begin position="101"/>
        <end position="155"/>
    </location>
</feature>
<organism evidence="7 8">
    <name type="scientific">Phocaeicola dorei</name>
    <dbReference type="NCBI Taxonomy" id="357276"/>
    <lineage>
        <taxon>Bacteria</taxon>
        <taxon>Pseudomonadati</taxon>
        <taxon>Bacteroidota</taxon>
        <taxon>Bacteroidia</taxon>
        <taxon>Bacteroidales</taxon>
        <taxon>Bacteroidaceae</taxon>
        <taxon>Phocaeicola</taxon>
    </lineage>
</organism>
<protein>
    <submittedName>
        <fullName evidence="7">TonB family protein</fullName>
    </submittedName>
</protein>
<proteinExistence type="predicted"/>
<dbReference type="NCBIfam" id="TIGR01352">
    <property type="entry name" value="tonB_Cterm"/>
    <property type="match status" value="1"/>
</dbReference>
<evidence type="ECO:0000256" key="6">
    <source>
        <dbReference type="SAM" id="Phobius"/>
    </source>
</evidence>
<comment type="subcellular location">
    <subcellularLocation>
        <location evidence="1">Membrane</location>
        <topology evidence="1">Single-pass membrane protein</topology>
    </subcellularLocation>
</comment>
<evidence type="ECO:0000313" key="8">
    <source>
        <dbReference type="Proteomes" id="UP000347681"/>
    </source>
</evidence>
<dbReference type="EMBL" id="VVZB01000009">
    <property type="protein sequence ID" value="KAA5381291.1"/>
    <property type="molecule type" value="Genomic_DNA"/>
</dbReference>
<dbReference type="AlphaFoldDB" id="A0A5M5ZRU2"/>
<evidence type="ECO:0000256" key="3">
    <source>
        <dbReference type="ARBA" id="ARBA00022989"/>
    </source>
</evidence>
<evidence type="ECO:0000256" key="4">
    <source>
        <dbReference type="ARBA" id="ARBA00023136"/>
    </source>
</evidence>
<comment type="caution">
    <text evidence="7">The sequence shown here is derived from an EMBL/GenBank/DDBJ whole genome shotgun (WGS) entry which is preliminary data.</text>
</comment>
<keyword evidence="4 6" id="KW-0472">Membrane</keyword>
<keyword evidence="2 6" id="KW-0812">Transmembrane</keyword>
<evidence type="ECO:0000313" key="7">
    <source>
        <dbReference type="EMBL" id="KAA5381291.1"/>
    </source>
</evidence>
<dbReference type="Gene3D" id="3.30.1150.10">
    <property type="match status" value="1"/>
</dbReference>
<sequence>MKKNKITGLIGTAVLHILLLILLLVIAIRRPQAQEEGGVPVMLGNTELSQGNADPYTLTDVDIMNEPEVPAPDVSESEMVSPVETKEEIITQTEEETVTVPKKEPKREIPKKEKPKKETPKKDVPKKETVKPKEKTEAEKRAEAEKAEAEKKAAAERAAAERAAAEAAAKKIAGAFGKGTQMGNKGTGTTGFGLEGSPTGNSSEGKSSGVGGYGTFDLNGRSLGSGGLPMPVYNVQDEGRVVVTITVNPAGQVISTSINKRTNTVNASLRKAAEEAARKARFNQVDGVNNQTGTITYYFKLK</sequence>
<dbReference type="Proteomes" id="UP000347681">
    <property type="component" value="Unassembled WGS sequence"/>
</dbReference>
<dbReference type="SUPFAM" id="SSF74653">
    <property type="entry name" value="TolA/TonB C-terminal domain"/>
    <property type="match status" value="1"/>
</dbReference>
<dbReference type="RefSeq" id="WP_149941098.1">
    <property type="nucleotide sequence ID" value="NZ_BAABYF010000001.1"/>
</dbReference>
<accession>A0A5M5ZRU2</accession>